<proteinExistence type="predicted"/>
<evidence type="ECO:0000313" key="4">
    <source>
        <dbReference type="EMBL" id="MDO1450720.1"/>
    </source>
</evidence>
<dbReference type="RefSeq" id="WP_302041518.1">
    <property type="nucleotide sequence ID" value="NZ_JAUKPO010000035.1"/>
</dbReference>
<evidence type="ECO:0000313" key="5">
    <source>
        <dbReference type="Proteomes" id="UP001168528"/>
    </source>
</evidence>
<comment type="caution">
    <text evidence="4">The sequence shown here is derived from an EMBL/GenBank/DDBJ whole genome shotgun (WGS) entry which is preliminary data.</text>
</comment>
<dbReference type="Proteomes" id="UP001168528">
    <property type="component" value="Unassembled WGS sequence"/>
</dbReference>
<dbReference type="InterPro" id="IPR025343">
    <property type="entry name" value="DUF4099"/>
</dbReference>
<dbReference type="Pfam" id="PF13101">
    <property type="entry name" value="DUF3945"/>
    <property type="match status" value="1"/>
</dbReference>
<feature type="compositionally biased region" description="Polar residues" evidence="1">
    <location>
        <begin position="1"/>
        <end position="10"/>
    </location>
</feature>
<organism evidence="4 5">
    <name type="scientific">Rhodocytophaga aerolata</name>
    <dbReference type="NCBI Taxonomy" id="455078"/>
    <lineage>
        <taxon>Bacteria</taxon>
        <taxon>Pseudomonadati</taxon>
        <taxon>Bacteroidota</taxon>
        <taxon>Cytophagia</taxon>
        <taxon>Cytophagales</taxon>
        <taxon>Rhodocytophagaceae</taxon>
        <taxon>Rhodocytophaga</taxon>
    </lineage>
</organism>
<dbReference type="InterPro" id="IPR025222">
    <property type="entry name" value="DUF3945"/>
</dbReference>
<feature type="domain" description="DUF4099" evidence="3">
    <location>
        <begin position="210"/>
        <end position="280"/>
    </location>
</feature>
<feature type="domain" description="DUF3945" evidence="2">
    <location>
        <begin position="348"/>
        <end position="399"/>
    </location>
</feature>
<evidence type="ECO:0000256" key="1">
    <source>
        <dbReference type="SAM" id="MobiDB-lite"/>
    </source>
</evidence>
<dbReference type="EMBL" id="JAUKPO010000035">
    <property type="protein sequence ID" value="MDO1450720.1"/>
    <property type="molecule type" value="Genomic_DNA"/>
</dbReference>
<keyword evidence="5" id="KW-1185">Reference proteome</keyword>
<reference evidence="4" key="1">
    <citation type="submission" date="2023-07" db="EMBL/GenBank/DDBJ databases">
        <title>The genome sequence of Rhodocytophaga aerolata KACC 12507.</title>
        <authorList>
            <person name="Zhang X."/>
        </authorList>
    </citation>
    <scope>NUCLEOTIDE SEQUENCE</scope>
    <source>
        <strain evidence="4">KACC 12507</strain>
    </source>
</reference>
<feature type="compositionally biased region" description="Polar residues" evidence="1">
    <location>
        <begin position="25"/>
        <end position="34"/>
    </location>
</feature>
<protein>
    <submittedName>
        <fullName evidence="4">DUF3945 domain-containing protein</fullName>
    </submittedName>
</protein>
<accession>A0ABT8RF73</accession>
<feature type="region of interest" description="Disordered" evidence="1">
    <location>
        <begin position="1"/>
        <end position="66"/>
    </location>
</feature>
<evidence type="ECO:0000259" key="2">
    <source>
        <dbReference type="Pfam" id="PF13101"/>
    </source>
</evidence>
<gene>
    <name evidence="4" type="ORF">Q0590_30890</name>
</gene>
<evidence type="ECO:0000259" key="3">
    <source>
        <dbReference type="Pfam" id="PF13351"/>
    </source>
</evidence>
<dbReference type="Pfam" id="PF13351">
    <property type="entry name" value="DUF4099"/>
    <property type="match status" value="1"/>
</dbReference>
<name>A0ABT8RF73_9BACT</name>
<sequence length="444" mass="50308">MGNIHLSQYQHLPDENTNEAEKKSSNQVKQTGSVYTKVDYTSEEKISSTPFGEEDDKTKKKKNKAEVGGNLDAAGKEQKGLLEDIEVLANRSILTNFLHNYAKAKNDMMTEQSVQSSEKWESKSLTGEENNSTLKIETPFQSYLQTKHLKPDWERINRIKEDGQGFTYKNLLANNSIIGEKKQHIPSETHENDQSNESPKNQVEKKIFTLQDVPVKQFEKLGISQEHLIKNGMLEKLLKGEKTLPVDNLQWTNQKGEILKYSATFFLEKKPDGTATLKLNYQPHTLINKIPTRILGFELSNELKNKLGDKEMVALKGNISKGEGLSFLQFDRFENKLQLIKPDSFRLPREINGVRLSDEHQKILKEGKEIKLSGMTATDGNKTEAIVRLNFSQKAIQFSSLNPATSLLQTATLIRSDINSTKQTKGLIEDTQVNSDKKTKGQRL</sequence>